<feature type="signal peptide" evidence="1">
    <location>
        <begin position="1"/>
        <end position="20"/>
    </location>
</feature>
<evidence type="ECO:0000313" key="3">
    <source>
        <dbReference type="Proteomes" id="UP000067683"/>
    </source>
</evidence>
<dbReference type="KEGG" id="prt:AUC31_06480"/>
<gene>
    <name evidence="2" type="ORF">AUC31_06480</name>
</gene>
<keyword evidence="1" id="KW-0732">Signal</keyword>
<dbReference type="OrthoDB" id="2573403at2"/>
<organism evidence="2 3">
    <name type="scientific">Planococcus rifietoensis</name>
    <dbReference type="NCBI Taxonomy" id="200991"/>
    <lineage>
        <taxon>Bacteria</taxon>
        <taxon>Bacillati</taxon>
        <taxon>Bacillota</taxon>
        <taxon>Bacilli</taxon>
        <taxon>Bacillales</taxon>
        <taxon>Caryophanaceae</taxon>
        <taxon>Planococcus</taxon>
    </lineage>
</organism>
<protein>
    <submittedName>
        <fullName evidence="2">Uncharacterized protein</fullName>
    </submittedName>
</protein>
<accession>A0A0U2N805</accession>
<dbReference type="Proteomes" id="UP000067683">
    <property type="component" value="Chromosome"/>
</dbReference>
<dbReference type="EMBL" id="CP013659">
    <property type="protein sequence ID" value="ALS77001.1"/>
    <property type="molecule type" value="Genomic_DNA"/>
</dbReference>
<name>A0A0U2N805_9BACL</name>
<reference evidence="2" key="1">
    <citation type="submission" date="2016-01" db="EMBL/GenBank/DDBJ databases">
        <title>Complete genome of Planococcus rifietoensis type strain M8.</title>
        <authorList>
            <person name="See-Too W.S."/>
        </authorList>
    </citation>
    <scope>NUCLEOTIDE SEQUENCE [LARGE SCALE GENOMIC DNA]</scope>
    <source>
        <strain evidence="2">M8</strain>
    </source>
</reference>
<evidence type="ECO:0000256" key="1">
    <source>
        <dbReference type="SAM" id="SignalP"/>
    </source>
</evidence>
<keyword evidence="3" id="KW-1185">Reference proteome</keyword>
<dbReference type="AlphaFoldDB" id="A0A0U2N805"/>
<evidence type="ECO:0000313" key="2">
    <source>
        <dbReference type="EMBL" id="ALS77001.1"/>
    </source>
</evidence>
<proteinExistence type="predicted"/>
<feature type="chain" id="PRO_5006831466" evidence="1">
    <location>
        <begin position="21"/>
        <end position="291"/>
    </location>
</feature>
<sequence length="291" mass="32379">MVLAMATSMLLMGTAGNVSAHESAGDAKTQTQESYTQQDAKYSKKVVKAVSEVLEMNAESAELEITLRQLPKIKVLELYLASLGKKLKDNEIRRAVDEVFDIDLNYVSKKDYGSKLSIYPAPVMESLRVSLKEERDSTKKDERIMDMSKNEVMDRYLKEFDYALSGAEVNVLINQIFGVNLVGISGLEGKQLAINSKGQWIVKSDRDVFILESSLDDVDVSIYAGPYFEQLTGSKELPVSLVAKLTALGFEYKEEQQVLYYKNPNGESVPDAFKGQLIGILLGTIAEEYAK</sequence>